<evidence type="ECO:0000256" key="2">
    <source>
        <dbReference type="SAM" id="MobiDB-lite"/>
    </source>
</evidence>
<reference evidence="3" key="1">
    <citation type="submission" date="2022-08" db="EMBL/GenBank/DDBJ databases">
        <authorList>
            <consortium name="DOE Joint Genome Institute"/>
            <person name="Min B."/>
            <person name="Riley R."/>
            <person name="Sierra-Patev S."/>
            <person name="Naranjo-Ortiz M."/>
            <person name="Looney B."/>
            <person name="Konkel Z."/>
            <person name="Slot J.C."/>
            <person name="Sakamoto Y."/>
            <person name="Steenwyk J.L."/>
            <person name="Rokas A."/>
            <person name="Carro J."/>
            <person name="Camarero S."/>
            <person name="Ferreira P."/>
            <person name="Molpeceres G."/>
            <person name="Ruiz-Duenas F.J."/>
            <person name="Serrano A."/>
            <person name="Henrissat B."/>
            <person name="Drula E."/>
            <person name="Hughes K.W."/>
            <person name="Mata J.L."/>
            <person name="Ishikawa N.K."/>
            <person name="Vargas-Isla R."/>
            <person name="Ushijima S."/>
            <person name="Smith C.A."/>
            <person name="Ahrendt S."/>
            <person name="Andreopoulos W."/>
            <person name="He G."/>
            <person name="Labutti K."/>
            <person name="Lipzen A."/>
            <person name="Ng V."/>
            <person name="Sandor L."/>
            <person name="Barry K."/>
            <person name="Martinez A.T."/>
            <person name="Xiao Y."/>
            <person name="Gibbons J.G."/>
            <person name="Terashima K."/>
            <person name="Hibbett D.S."/>
            <person name="Grigoriev I.V."/>
        </authorList>
    </citation>
    <scope>NUCLEOTIDE SEQUENCE</scope>
    <source>
        <strain evidence="3">TFB10827</strain>
    </source>
</reference>
<feature type="coiled-coil region" evidence="1">
    <location>
        <begin position="254"/>
        <end position="299"/>
    </location>
</feature>
<evidence type="ECO:0000256" key="1">
    <source>
        <dbReference type="SAM" id="Coils"/>
    </source>
</evidence>
<accession>A0ABQ8Q4G8</accession>
<evidence type="ECO:0000313" key="3">
    <source>
        <dbReference type="EMBL" id="KAJ3993288.1"/>
    </source>
</evidence>
<feature type="coiled-coil region" evidence="1">
    <location>
        <begin position="349"/>
        <end position="397"/>
    </location>
</feature>
<keyword evidence="1" id="KW-0175">Coiled coil</keyword>
<proteinExistence type="predicted"/>
<feature type="region of interest" description="Disordered" evidence="2">
    <location>
        <begin position="114"/>
        <end position="145"/>
    </location>
</feature>
<comment type="caution">
    <text evidence="3">The sequence shown here is derived from an EMBL/GenBank/DDBJ whole genome shotgun (WGS) entry which is preliminary data.</text>
</comment>
<dbReference type="Proteomes" id="UP001163828">
    <property type="component" value="Unassembled WGS sequence"/>
</dbReference>
<feature type="compositionally biased region" description="Polar residues" evidence="2">
    <location>
        <begin position="47"/>
        <end position="76"/>
    </location>
</feature>
<feature type="compositionally biased region" description="Polar residues" evidence="2">
    <location>
        <begin position="83"/>
        <end position="94"/>
    </location>
</feature>
<dbReference type="SUPFAM" id="SSF57997">
    <property type="entry name" value="Tropomyosin"/>
    <property type="match status" value="1"/>
</dbReference>
<dbReference type="EMBL" id="MU790777">
    <property type="protein sequence ID" value="KAJ3993288.1"/>
    <property type="molecule type" value="Genomic_DNA"/>
</dbReference>
<feature type="compositionally biased region" description="Polar residues" evidence="2">
    <location>
        <begin position="22"/>
        <end position="38"/>
    </location>
</feature>
<organism evidence="3 4">
    <name type="scientific">Lentinula boryana</name>
    <dbReference type="NCBI Taxonomy" id="40481"/>
    <lineage>
        <taxon>Eukaryota</taxon>
        <taxon>Fungi</taxon>
        <taxon>Dikarya</taxon>
        <taxon>Basidiomycota</taxon>
        <taxon>Agaricomycotina</taxon>
        <taxon>Agaricomycetes</taxon>
        <taxon>Agaricomycetidae</taxon>
        <taxon>Agaricales</taxon>
        <taxon>Marasmiineae</taxon>
        <taxon>Omphalotaceae</taxon>
        <taxon>Lentinula</taxon>
    </lineage>
</organism>
<gene>
    <name evidence="3" type="ORF">F5050DRAFT_746209</name>
</gene>
<evidence type="ECO:0000313" key="4">
    <source>
        <dbReference type="Proteomes" id="UP001163828"/>
    </source>
</evidence>
<feature type="region of interest" description="Disordered" evidence="2">
    <location>
        <begin position="22"/>
        <end position="94"/>
    </location>
</feature>
<protein>
    <submittedName>
        <fullName evidence="3">Uncharacterized protein</fullName>
    </submittedName>
</protein>
<feature type="coiled-coil region" evidence="1">
    <location>
        <begin position="559"/>
        <end position="586"/>
    </location>
</feature>
<keyword evidence="4" id="KW-1185">Reference proteome</keyword>
<name>A0ABQ8Q4G8_9AGAR</name>
<feature type="coiled-coil region" evidence="1">
    <location>
        <begin position="440"/>
        <end position="492"/>
    </location>
</feature>
<sequence length="634" mass="71613">MDTYEKDFGATSNPAKKIFSFLNQSTKHPQSEQVSNLSFFPPAPYRTNANARTQIPSRTSQQHQRIFPPTSFSTPQRPRGRNASISPTNFQGPSIQGFESNMQERTDEQMHNTKSTPYRYMPTPKTCERASSRAPSETPSLGVDANSDILDLSDIMQRTLAEAKANKSQLTEERVASANLRSRLAAIQATSNEQAQRIIEFEAAAKDSLENFALKDREVNKLQLLLEESQSLNESQLAIINEKDEQIRVGLEKLHHAEEKIQVTEDRVSRVKEAAKRGVENMSKNFDALRNAVEHLKTRYEVSVETVSKMRDGLESSRLTIENGLEDLKPFMDPSGLHLVKANETRVLIQELQTDRNDAQQVIDFLKDKLHNLSTQLVEANEKVVDLENRRKEESNSMSRSVGLWESTGHQVEELASKLKQREREDAEVLAGGFKLEMQLTDANEKIGNLSQKLNQKESEIEGLRKEKHLLVDEIQEKSKSLEVVSERLERSSKDSLSLLQRAQTKDNEVTLLCEKLRVSDETKGVLQTAARKDAAKISELEDTLRITKAGEAIANTKTAEAVDKIKALEADKAQMKRSHISIEEELRRNNTQATVLQERFDSQAITLKLAKEHSGDLQERLLLCEKAHAVRLP</sequence>